<dbReference type="SUPFAM" id="SSF89807">
    <property type="entry name" value="Dodecin-like"/>
    <property type="match status" value="1"/>
</dbReference>
<gene>
    <name evidence="1" type="ORF">HY3_01885</name>
</gene>
<dbReference type="RefSeq" id="WP_051594767.1">
    <property type="nucleotide sequence ID" value="NZ_AWFA01000012.1"/>
</dbReference>
<reference evidence="1 2" key="1">
    <citation type="submission" date="2013-04" db="EMBL/GenBank/DDBJ databases">
        <title>Hyphomonas sp. T24B3 Genome Sequencing.</title>
        <authorList>
            <person name="Lai Q."/>
            <person name="Shao Z."/>
        </authorList>
    </citation>
    <scope>NUCLEOTIDE SEQUENCE [LARGE SCALE GENOMIC DNA]</scope>
    <source>
        <strain evidence="1 2">T24B3</strain>
    </source>
</reference>
<accession>A0A062U0B6</accession>
<evidence type="ECO:0000313" key="1">
    <source>
        <dbReference type="EMBL" id="RAN34381.1"/>
    </source>
</evidence>
<evidence type="ECO:0008006" key="3">
    <source>
        <dbReference type="Google" id="ProtNLM"/>
    </source>
</evidence>
<proteinExistence type="predicted"/>
<protein>
    <recommendedName>
        <fullName evidence="3">Dodecin flavoprotein</fullName>
    </recommendedName>
</protein>
<organism evidence="1 2">
    <name type="scientific">Hyphomonas pacifica</name>
    <dbReference type="NCBI Taxonomy" id="1280941"/>
    <lineage>
        <taxon>Bacteria</taxon>
        <taxon>Pseudomonadati</taxon>
        <taxon>Pseudomonadota</taxon>
        <taxon>Alphaproteobacteria</taxon>
        <taxon>Hyphomonadales</taxon>
        <taxon>Hyphomonadaceae</taxon>
        <taxon>Hyphomonas</taxon>
    </lineage>
</organism>
<dbReference type="EMBL" id="AWFB01000012">
    <property type="protein sequence ID" value="RAN34381.1"/>
    <property type="molecule type" value="Genomic_DNA"/>
</dbReference>
<sequence>MGSGSKIERQITGTSNVSVDDAIERGLTAAHIKFGQPDWFKVGNVRGFIHEGRVTHYEVTLELGFAGAEKLHESGDYFRSACGGKPMTKIRPSMDVRY</sequence>
<dbReference type="PANTHER" id="PTHR39324">
    <property type="entry name" value="CALCIUM DODECIN"/>
    <property type="match status" value="1"/>
</dbReference>
<dbReference type="InterPro" id="IPR036694">
    <property type="entry name" value="Dodecin-like_sf"/>
</dbReference>
<dbReference type="InterPro" id="IPR025543">
    <property type="entry name" value="Dodecin-like"/>
</dbReference>
<keyword evidence="2" id="KW-1185">Reference proteome</keyword>
<dbReference type="Gene3D" id="3.30.1660.10">
    <property type="entry name" value="Flavin-binding protein dodecin"/>
    <property type="match status" value="1"/>
</dbReference>
<comment type="caution">
    <text evidence="1">The sequence shown here is derived from an EMBL/GenBank/DDBJ whole genome shotgun (WGS) entry which is preliminary data.</text>
</comment>
<dbReference type="OrthoDB" id="9805889at2"/>
<accession>A0A328JTB1</accession>
<dbReference type="Proteomes" id="UP000249123">
    <property type="component" value="Unassembled WGS sequence"/>
</dbReference>
<name>A0A062U0B6_9PROT</name>
<dbReference type="STRING" id="1280941.HY2_01800"/>
<dbReference type="InterPro" id="IPR009923">
    <property type="entry name" value="Dodecin"/>
</dbReference>
<dbReference type="PANTHER" id="PTHR39324:SF1">
    <property type="entry name" value="CALCIUM DODECIN"/>
    <property type="match status" value="1"/>
</dbReference>
<evidence type="ECO:0000313" key="2">
    <source>
        <dbReference type="Proteomes" id="UP000249123"/>
    </source>
</evidence>
<dbReference type="AlphaFoldDB" id="A0A062U0B6"/>
<dbReference type="Pfam" id="PF07311">
    <property type="entry name" value="Dodecin"/>
    <property type="match status" value="1"/>
</dbReference>